<accession>Q3SL15</accession>
<dbReference type="InterPro" id="IPR012657">
    <property type="entry name" value="23S_rRNA-intervening_sequence"/>
</dbReference>
<dbReference type="NCBIfam" id="TIGR02436">
    <property type="entry name" value="four helix bundle protein"/>
    <property type="match status" value="1"/>
</dbReference>
<dbReference type="DNASU" id="3672618"/>
<dbReference type="SUPFAM" id="SSF158446">
    <property type="entry name" value="IVS-encoded protein-like"/>
    <property type="match status" value="1"/>
</dbReference>
<dbReference type="EMBL" id="CP000116">
    <property type="protein sequence ID" value="AAZ96606.1"/>
    <property type="molecule type" value="Genomic_DNA"/>
</dbReference>
<proteinExistence type="predicted"/>
<organism evidence="1 2">
    <name type="scientific">Thiobacillus denitrificans (strain ATCC 25259 / T1)</name>
    <dbReference type="NCBI Taxonomy" id="292415"/>
    <lineage>
        <taxon>Bacteria</taxon>
        <taxon>Pseudomonadati</taxon>
        <taxon>Pseudomonadota</taxon>
        <taxon>Betaproteobacteria</taxon>
        <taxon>Nitrosomonadales</taxon>
        <taxon>Thiobacillaceae</taxon>
        <taxon>Thiobacillus</taxon>
    </lineage>
</organism>
<sequence>MQNYRDLKVWQSAMELAESVYRITGPFPSHETYGLTGQLRRAAVSIPSNLAEGHARSTTRDYLRFVGIAQGSLAEAETQIELVHRLGAVPTDDLRTMLEQTNELGRMLHGLRSALTAKLAPSSLNPES</sequence>
<dbReference type="Proteomes" id="UP000008291">
    <property type="component" value="Chromosome"/>
</dbReference>
<reference evidence="1 2" key="1">
    <citation type="journal article" date="2006" name="J. Bacteriol.">
        <title>The genome sequence of the obligately chemolithoautotrophic, facultatively anaerobic bacterium Thiobacillus denitrificans.</title>
        <authorList>
            <person name="Beller H.R."/>
            <person name="Chain P.S."/>
            <person name="Letain T.E."/>
            <person name="Chakicherla A."/>
            <person name="Larimer F.W."/>
            <person name="Richardson P.M."/>
            <person name="Coleman M.A."/>
            <person name="Wood A.P."/>
            <person name="Kelly D.P."/>
        </authorList>
    </citation>
    <scope>NUCLEOTIDE SEQUENCE [LARGE SCALE GENOMIC DNA]</scope>
    <source>
        <strain evidence="1 2">ATCC 25259</strain>
    </source>
</reference>
<evidence type="ECO:0000313" key="2">
    <source>
        <dbReference type="Proteomes" id="UP000008291"/>
    </source>
</evidence>
<dbReference type="eggNOG" id="COG0399">
    <property type="taxonomic scope" value="Bacteria"/>
</dbReference>
<dbReference type="PANTHER" id="PTHR38471">
    <property type="entry name" value="FOUR HELIX BUNDLE PROTEIN"/>
    <property type="match status" value="1"/>
</dbReference>
<dbReference type="AlphaFoldDB" id="Q3SL15"/>
<dbReference type="RefSeq" id="WP_011311165.1">
    <property type="nucleotide sequence ID" value="NC_007404.1"/>
</dbReference>
<dbReference type="InterPro" id="IPR036583">
    <property type="entry name" value="23S_rRNA_IVS_sf"/>
</dbReference>
<dbReference type="Gene3D" id="1.20.1440.60">
    <property type="entry name" value="23S rRNA-intervening sequence"/>
    <property type="match status" value="1"/>
</dbReference>
<protein>
    <recommendedName>
        <fullName evidence="3">Four helix bundle protein</fullName>
    </recommendedName>
</protein>
<dbReference type="STRING" id="292415.Tbd_0653"/>
<evidence type="ECO:0008006" key="3">
    <source>
        <dbReference type="Google" id="ProtNLM"/>
    </source>
</evidence>
<evidence type="ECO:0000313" key="1">
    <source>
        <dbReference type="EMBL" id="AAZ96606.1"/>
    </source>
</evidence>
<dbReference type="PANTHER" id="PTHR38471:SF2">
    <property type="entry name" value="FOUR HELIX BUNDLE PROTEIN"/>
    <property type="match status" value="1"/>
</dbReference>
<gene>
    <name evidence="1" type="ordered locus">Tbd_0653</name>
</gene>
<dbReference type="KEGG" id="tbd:Tbd_0653"/>
<dbReference type="OrthoDB" id="160990at2"/>
<keyword evidence="2" id="KW-1185">Reference proteome</keyword>
<dbReference type="CDD" id="cd16377">
    <property type="entry name" value="23S_rRNA_IVP_like"/>
    <property type="match status" value="1"/>
</dbReference>
<dbReference type="Pfam" id="PF05635">
    <property type="entry name" value="23S_rRNA_IVP"/>
    <property type="match status" value="1"/>
</dbReference>
<dbReference type="HOGENOM" id="CLU_129874_0_6_4"/>
<name>Q3SL15_THIDA</name>